<evidence type="ECO:0000256" key="7">
    <source>
        <dbReference type="ARBA" id="ARBA00023204"/>
    </source>
</evidence>
<gene>
    <name evidence="12" type="primary">recN</name>
    <name evidence="12" type="ORF">G7Y85_16075</name>
</gene>
<dbReference type="NCBIfam" id="NF008121">
    <property type="entry name" value="PRK10869.1"/>
    <property type="match status" value="1"/>
</dbReference>
<name>A0A6M2BVA0_9GAMM</name>
<dbReference type="InterPro" id="IPR004604">
    <property type="entry name" value="DNA_recomb/repair_RecN"/>
</dbReference>
<dbReference type="PIRSF" id="PIRSF003128">
    <property type="entry name" value="RecN"/>
    <property type="match status" value="1"/>
</dbReference>
<sequence length="561" mass="60150">MLNKLSIRNLAIIDLVELDFASGFTVLTGETGAGKSILIDAIGLAIGLRADAHLVRSGQEKAEISASFELDAKAPARRWLVDNELVDADDPALLVIRRIVYAEGRTRAFVNGSAVNAGQLRELGEMLIEVFGQSESQTLLRADVQRNALDDYGCAAATLAAVAGTAEGCADTERALERLRAAGSRDPAQLEFLQFQIAELEALALADNELEELEAEHRQLAHAGRLLAEGAQAQELLYGGENSVYDQLSTAQSLLDGLVPLHDGFRAALEATDTALAQVRDAADGARRVLERLDLDPQRLDDLERRLGAIHDLARKHRLKPGELPEHLRRLRAQRDEAGDAAGRLEALERQRSAALARYAEAAAKLSGERKKAARRFAEAVTAIVRTLGMPNAQFVVAVETEAEQVPRAAGSDTVRFDFSANPGQPPRALAKVASGGELSRVSLAIQVAALARHGAPTMIFDEVDAGISGGVAEIVGQQLRALGSTRQVMSVTHLAQVAAQGHAHLAIRKEVQKQQTYTRVTALSSDERVGELARMQGGLEVGKAALDHARELLQRAAQTG</sequence>
<comment type="function">
    <text evidence="1 9">May be involved in recombinational repair of damaged DNA.</text>
</comment>
<dbReference type="FunFam" id="3.40.50.300:FF:000319">
    <property type="entry name" value="DNA repair protein RecN"/>
    <property type="match status" value="1"/>
</dbReference>
<evidence type="ECO:0000313" key="13">
    <source>
        <dbReference type="Proteomes" id="UP000472676"/>
    </source>
</evidence>
<dbReference type="GO" id="GO:0009432">
    <property type="term" value="P:SOS response"/>
    <property type="evidence" value="ECO:0007669"/>
    <property type="project" value="TreeGrafter"/>
</dbReference>
<feature type="domain" description="RecF/RecN/SMC N-terminal" evidence="11">
    <location>
        <begin position="2"/>
        <end position="514"/>
    </location>
</feature>
<dbReference type="Proteomes" id="UP000472676">
    <property type="component" value="Unassembled WGS sequence"/>
</dbReference>
<evidence type="ECO:0000256" key="5">
    <source>
        <dbReference type="ARBA" id="ARBA00022763"/>
    </source>
</evidence>
<dbReference type="NCBIfam" id="TIGR00634">
    <property type="entry name" value="recN"/>
    <property type="match status" value="1"/>
</dbReference>
<feature type="coiled-coil region" evidence="10">
    <location>
        <begin position="196"/>
        <end position="223"/>
    </location>
</feature>
<evidence type="ECO:0000259" key="11">
    <source>
        <dbReference type="Pfam" id="PF02463"/>
    </source>
</evidence>
<dbReference type="InterPro" id="IPR003395">
    <property type="entry name" value="RecF/RecN/SMC_N"/>
</dbReference>
<dbReference type="Gene3D" id="3.40.50.300">
    <property type="entry name" value="P-loop containing nucleotide triphosphate hydrolases"/>
    <property type="match status" value="2"/>
</dbReference>
<dbReference type="GO" id="GO:0006281">
    <property type="term" value="P:DNA repair"/>
    <property type="evidence" value="ECO:0007669"/>
    <property type="project" value="UniProtKB-KW"/>
</dbReference>
<keyword evidence="7 9" id="KW-0234">DNA repair</keyword>
<dbReference type="FunFam" id="3.40.50.300:FF:000356">
    <property type="entry name" value="DNA repair protein RecN"/>
    <property type="match status" value="1"/>
</dbReference>
<dbReference type="Pfam" id="PF02463">
    <property type="entry name" value="SMC_N"/>
    <property type="match status" value="1"/>
</dbReference>
<keyword evidence="6" id="KW-0067">ATP-binding</keyword>
<proteinExistence type="inferred from homology"/>
<evidence type="ECO:0000256" key="6">
    <source>
        <dbReference type="ARBA" id="ARBA00022840"/>
    </source>
</evidence>
<dbReference type="CDD" id="cd03241">
    <property type="entry name" value="ABC_RecN"/>
    <property type="match status" value="2"/>
</dbReference>
<evidence type="ECO:0000256" key="9">
    <source>
        <dbReference type="PIRNR" id="PIRNR003128"/>
    </source>
</evidence>
<keyword evidence="4" id="KW-0547">Nucleotide-binding</keyword>
<dbReference type="RefSeq" id="WP_166259477.1">
    <property type="nucleotide sequence ID" value="NZ_JAAMOW010000008.1"/>
</dbReference>
<accession>A0A6M2BVA0</accession>
<reference evidence="12 13" key="1">
    <citation type="journal article" date="2014" name="Int. J. Syst. Evol. Microbiol.">
        <title>Solimonas terrae sp. nov., isolated from soil.</title>
        <authorList>
            <person name="Kim S.J."/>
            <person name="Moon J.Y."/>
            <person name="Weon H.Y."/>
            <person name="Ahn J.H."/>
            <person name="Chen W.M."/>
            <person name="Kwon S.W."/>
        </authorList>
    </citation>
    <scope>NUCLEOTIDE SEQUENCE [LARGE SCALE GENOMIC DNA]</scope>
    <source>
        <strain evidence="12 13">KIS83-12</strain>
    </source>
</reference>
<keyword evidence="13" id="KW-1185">Reference proteome</keyword>
<evidence type="ECO:0000256" key="2">
    <source>
        <dbReference type="ARBA" id="ARBA00009441"/>
    </source>
</evidence>
<dbReference type="InterPro" id="IPR027417">
    <property type="entry name" value="P-loop_NTPase"/>
</dbReference>
<comment type="similarity">
    <text evidence="2 9">Belongs to the RecN family.</text>
</comment>
<protein>
    <recommendedName>
        <fullName evidence="3 9">DNA repair protein RecN</fullName>
    </recommendedName>
    <alternativeName>
        <fullName evidence="8 9">Recombination protein N</fullName>
    </alternativeName>
</protein>
<feature type="coiled-coil region" evidence="10">
    <location>
        <begin position="328"/>
        <end position="365"/>
    </location>
</feature>
<dbReference type="GO" id="GO:0043590">
    <property type="term" value="C:bacterial nucleoid"/>
    <property type="evidence" value="ECO:0007669"/>
    <property type="project" value="TreeGrafter"/>
</dbReference>
<evidence type="ECO:0000256" key="8">
    <source>
        <dbReference type="ARBA" id="ARBA00033408"/>
    </source>
</evidence>
<evidence type="ECO:0000256" key="3">
    <source>
        <dbReference type="ARBA" id="ARBA00021315"/>
    </source>
</evidence>
<evidence type="ECO:0000256" key="1">
    <source>
        <dbReference type="ARBA" id="ARBA00003618"/>
    </source>
</evidence>
<comment type="caution">
    <text evidence="12">The sequence shown here is derived from an EMBL/GenBank/DDBJ whole genome shotgun (WGS) entry which is preliminary data.</text>
</comment>
<evidence type="ECO:0000256" key="4">
    <source>
        <dbReference type="ARBA" id="ARBA00022741"/>
    </source>
</evidence>
<keyword evidence="10" id="KW-0175">Coiled coil</keyword>
<dbReference type="AlphaFoldDB" id="A0A6M2BVA0"/>
<keyword evidence="5 9" id="KW-0227">DNA damage</keyword>
<dbReference type="GO" id="GO:0006310">
    <property type="term" value="P:DNA recombination"/>
    <property type="evidence" value="ECO:0007669"/>
    <property type="project" value="InterPro"/>
</dbReference>
<evidence type="ECO:0000313" key="12">
    <source>
        <dbReference type="EMBL" id="NGY06290.1"/>
    </source>
</evidence>
<evidence type="ECO:0000256" key="10">
    <source>
        <dbReference type="SAM" id="Coils"/>
    </source>
</evidence>
<dbReference type="SUPFAM" id="SSF52540">
    <property type="entry name" value="P-loop containing nucleoside triphosphate hydrolases"/>
    <property type="match status" value="2"/>
</dbReference>
<dbReference type="GO" id="GO:0005524">
    <property type="term" value="F:ATP binding"/>
    <property type="evidence" value="ECO:0007669"/>
    <property type="project" value="UniProtKB-KW"/>
</dbReference>
<dbReference type="EMBL" id="JAAMOW010000008">
    <property type="protein sequence ID" value="NGY06290.1"/>
    <property type="molecule type" value="Genomic_DNA"/>
</dbReference>
<organism evidence="12 13">
    <name type="scientific">Solimonas terrae</name>
    <dbReference type="NCBI Taxonomy" id="1396819"/>
    <lineage>
        <taxon>Bacteria</taxon>
        <taxon>Pseudomonadati</taxon>
        <taxon>Pseudomonadota</taxon>
        <taxon>Gammaproteobacteria</taxon>
        <taxon>Nevskiales</taxon>
        <taxon>Nevskiaceae</taxon>
        <taxon>Solimonas</taxon>
    </lineage>
</organism>
<dbReference type="PANTHER" id="PTHR11059">
    <property type="entry name" value="DNA REPAIR PROTEIN RECN"/>
    <property type="match status" value="1"/>
</dbReference>
<dbReference type="PANTHER" id="PTHR11059:SF0">
    <property type="entry name" value="DNA REPAIR PROTEIN RECN"/>
    <property type="match status" value="1"/>
</dbReference>